<feature type="transmembrane region" description="Helical" evidence="1">
    <location>
        <begin position="253"/>
        <end position="275"/>
    </location>
</feature>
<dbReference type="Proteomes" id="UP001623041">
    <property type="component" value="Unassembled WGS sequence"/>
</dbReference>
<feature type="transmembrane region" description="Helical" evidence="1">
    <location>
        <begin position="6"/>
        <end position="27"/>
    </location>
</feature>
<feature type="transmembrane region" description="Helical" evidence="1">
    <location>
        <begin position="220"/>
        <end position="241"/>
    </location>
</feature>
<name>A0ABW8RLK9_9BACI</name>
<dbReference type="InterPro" id="IPR007059">
    <property type="entry name" value="DmsC"/>
</dbReference>
<dbReference type="RefSeq" id="WP_406582885.1">
    <property type="nucleotide sequence ID" value="NZ_JBJHQH010000023.1"/>
</dbReference>
<dbReference type="EMBL" id="JBJHQH010000023">
    <property type="protein sequence ID" value="MFK9094413.1"/>
    <property type="molecule type" value="Genomic_DNA"/>
</dbReference>
<accession>A0ABW8RLK9</accession>
<feature type="transmembrane region" description="Helical" evidence="1">
    <location>
        <begin position="84"/>
        <end position="104"/>
    </location>
</feature>
<protein>
    <submittedName>
        <fullName evidence="2">Dimethyl sulfoxide reductase anchor subunit family protein</fullName>
    </submittedName>
</protein>
<keyword evidence="1" id="KW-0812">Transmembrane</keyword>
<keyword evidence="1" id="KW-0472">Membrane</keyword>
<keyword evidence="3" id="KW-1185">Reference proteome</keyword>
<feature type="transmembrane region" description="Helical" evidence="1">
    <location>
        <begin position="111"/>
        <end position="133"/>
    </location>
</feature>
<dbReference type="PANTHER" id="PTHR38095:SF1">
    <property type="entry name" value="ANAEROBIC DIMETHYL SULFOXIDE REDUCTASE CHAIN YNFH"/>
    <property type="match status" value="1"/>
</dbReference>
<organism evidence="2 3">
    <name type="scientific">Bacillus salipaludis</name>
    <dbReference type="NCBI Taxonomy" id="2547811"/>
    <lineage>
        <taxon>Bacteria</taxon>
        <taxon>Bacillati</taxon>
        <taxon>Bacillota</taxon>
        <taxon>Bacilli</taxon>
        <taxon>Bacillales</taxon>
        <taxon>Bacillaceae</taxon>
        <taxon>Bacillus</taxon>
    </lineage>
</organism>
<sequence>MHEWALLIFTVIIPSLVGGFLFLGIFYKKIAGSGHDTYKIMKLPLIVLTSLSLVGLLASFFHLGKPTHAFYAIMGFGRSWMSNEIVLTGAFIGMACITTGLAILQKKTNPILIIITAIVGLIAVYCMASTYVVTRINGWGNMNSYLLSYGTMFTLGPILSTILIGKQLKSETFKETIQWAFALTILGIGIQAIGTALFSVSQTEIELINGVTAVTKLEGYSGMIAARWILEIVGLGALGFLVMSSMKKIHYSFIYTILAVLVIGEAMSRYVFYVLGA</sequence>
<feature type="transmembrane region" description="Helical" evidence="1">
    <location>
        <begin position="177"/>
        <end position="200"/>
    </location>
</feature>
<evidence type="ECO:0000313" key="2">
    <source>
        <dbReference type="EMBL" id="MFK9094413.1"/>
    </source>
</evidence>
<evidence type="ECO:0000313" key="3">
    <source>
        <dbReference type="Proteomes" id="UP001623041"/>
    </source>
</evidence>
<keyword evidence="1" id="KW-1133">Transmembrane helix</keyword>
<comment type="caution">
    <text evidence="2">The sequence shown here is derived from an EMBL/GenBank/DDBJ whole genome shotgun (WGS) entry which is preliminary data.</text>
</comment>
<feature type="transmembrane region" description="Helical" evidence="1">
    <location>
        <begin position="145"/>
        <end position="165"/>
    </location>
</feature>
<evidence type="ECO:0000256" key="1">
    <source>
        <dbReference type="SAM" id="Phobius"/>
    </source>
</evidence>
<proteinExistence type="predicted"/>
<reference evidence="2 3" key="1">
    <citation type="submission" date="2024-11" db="EMBL/GenBank/DDBJ databases">
        <authorList>
            <person name="Lucas J.A."/>
        </authorList>
    </citation>
    <scope>NUCLEOTIDE SEQUENCE [LARGE SCALE GENOMIC DNA]</scope>
    <source>
        <strain evidence="2 3">Z 5.4</strain>
    </source>
</reference>
<feature type="transmembrane region" description="Helical" evidence="1">
    <location>
        <begin position="43"/>
        <end position="64"/>
    </location>
</feature>
<dbReference type="Pfam" id="PF04976">
    <property type="entry name" value="DmsC"/>
    <property type="match status" value="1"/>
</dbReference>
<dbReference type="PANTHER" id="PTHR38095">
    <property type="entry name" value="ANAEROBIC DIMETHYL SULFOXIDE REDUCTASE CHAIN YNFH"/>
    <property type="match status" value="1"/>
</dbReference>
<gene>
    <name evidence="2" type="ORF">ACJEBI_23455</name>
</gene>